<dbReference type="Gene3D" id="3.90.260.10">
    <property type="entry name" value="Transglutaminase-like"/>
    <property type="match status" value="1"/>
</dbReference>
<dbReference type="InterPro" id="IPR038765">
    <property type="entry name" value="Papain-like_cys_pep_sf"/>
</dbReference>
<dbReference type="InterPro" id="IPR002931">
    <property type="entry name" value="Transglutaminase-like"/>
</dbReference>
<dbReference type="GO" id="GO:0003810">
    <property type="term" value="F:protein-glutamine gamma-glutamyltransferase activity"/>
    <property type="evidence" value="ECO:0007669"/>
    <property type="project" value="TreeGrafter"/>
</dbReference>
<dbReference type="Pfam" id="PF01841">
    <property type="entry name" value="Transglut_core"/>
    <property type="match status" value="1"/>
</dbReference>
<dbReference type="AlphaFoldDB" id="A0A7K6B261"/>
<evidence type="ECO:0000313" key="3">
    <source>
        <dbReference type="Proteomes" id="UP000544127"/>
    </source>
</evidence>
<protein>
    <submittedName>
        <fullName evidence="2">TGM1 glutamyltransferase</fullName>
    </submittedName>
</protein>
<dbReference type="OrthoDB" id="437511at2759"/>
<dbReference type="SUPFAM" id="SSF54001">
    <property type="entry name" value="Cysteine proteinases"/>
    <property type="match status" value="1"/>
</dbReference>
<evidence type="ECO:0000313" key="2">
    <source>
        <dbReference type="EMBL" id="NWU96375.1"/>
    </source>
</evidence>
<feature type="domain" description="Transglutaminase-like" evidence="1">
    <location>
        <begin position="165"/>
        <end position="258"/>
    </location>
</feature>
<dbReference type="Gene3D" id="2.60.40.10">
    <property type="entry name" value="Immunoglobulins"/>
    <property type="match status" value="1"/>
</dbReference>
<dbReference type="EMBL" id="VZRI01008261">
    <property type="protein sequence ID" value="NWU96375.1"/>
    <property type="molecule type" value="Genomic_DNA"/>
</dbReference>
<comment type="caution">
    <text evidence="2">The sequence shown here is derived from an EMBL/GenBank/DDBJ whole genome shotgun (WGS) entry which is preliminary data.</text>
</comment>
<name>A0A7K6B261_UPUEP</name>
<sequence length="262" mass="29388">LRLLVAAPADAPIGRYRVAIRTRTGAGEFATQFQEENDFFLLFNPWCPEDSVHMDPPSQLREFVLNEAGRIFFGTEEQIAERDWNYGQFDAGILEASLFILDRRGMPHSARGDPIMVARVVSAMVNSLDDNGVLVGNWTGDYSQGTNPSAWAGSVAILRAFLRTGAPVRYGQCWVFAGVVTTVLRCLGLPTRTVTNYNSAHDTDVSLTTDIYFDENMRPLERLNTDSVWNFHVWNDCWMKRPDLPPGHDGWQVVDATPQETS</sequence>
<gene>
    <name evidence="2" type="primary">Tgm1_0</name>
    <name evidence="2" type="ORF">UPUEPO_R06891</name>
</gene>
<feature type="non-terminal residue" evidence="2">
    <location>
        <position position="1"/>
    </location>
</feature>
<dbReference type="InterPro" id="IPR036985">
    <property type="entry name" value="Transglutaminase-like_sf"/>
</dbReference>
<dbReference type="PANTHER" id="PTHR11590:SF49">
    <property type="entry name" value="PROTEIN-GLUTAMINE GAMMA-GLUTAMYLTRANSFERASE K"/>
    <property type="match status" value="1"/>
</dbReference>
<proteinExistence type="predicted"/>
<accession>A0A7K6B261</accession>
<dbReference type="Proteomes" id="UP000544127">
    <property type="component" value="Unassembled WGS sequence"/>
</dbReference>
<dbReference type="SUPFAM" id="SSF81296">
    <property type="entry name" value="E set domains"/>
    <property type="match status" value="1"/>
</dbReference>
<evidence type="ECO:0000259" key="1">
    <source>
        <dbReference type="SMART" id="SM00460"/>
    </source>
</evidence>
<keyword evidence="3" id="KW-1185">Reference proteome</keyword>
<dbReference type="PROSITE" id="PS00547">
    <property type="entry name" value="TRANSGLUTAMINASES"/>
    <property type="match status" value="1"/>
</dbReference>
<dbReference type="InterPro" id="IPR013783">
    <property type="entry name" value="Ig-like_fold"/>
</dbReference>
<feature type="non-terminal residue" evidence="2">
    <location>
        <position position="262"/>
    </location>
</feature>
<dbReference type="InterPro" id="IPR014756">
    <property type="entry name" value="Ig_E-set"/>
</dbReference>
<dbReference type="InterPro" id="IPR050779">
    <property type="entry name" value="Transglutaminase"/>
</dbReference>
<dbReference type="SMART" id="SM00460">
    <property type="entry name" value="TGc"/>
    <property type="match status" value="1"/>
</dbReference>
<reference evidence="2 3" key="1">
    <citation type="submission" date="2019-09" db="EMBL/GenBank/DDBJ databases">
        <title>Bird 10,000 Genomes (B10K) Project - Family phase.</title>
        <authorList>
            <person name="Zhang G."/>
        </authorList>
    </citation>
    <scope>NUCLEOTIDE SEQUENCE [LARGE SCALE GENOMIC DNA]</scope>
    <source>
        <strain evidence="2">B10K-DU-012-37</strain>
    </source>
</reference>
<keyword evidence="2" id="KW-0808">Transferase</keyword>
<dbReference type="PANTHER" id="PTHR11590">
    <property type="entry name" value="PROTEIN-GLUTAMINE GAMMA-GLUTAMYLTRANSFERASE"/>
    <property type="match status" value="1"/>
</dbReference>
<organism evidence="2 3">
    <name type="scientific">Upupa epops</name>
    <name type="common">Eurasian hoopoe</name>
    <dbReference type="NCBI Taxonomy" id="57439"/>
    <lineage>
        <taxon>Eukaryota</taxon>
        <taxon>Metazoa</taxon>
        <taxon>Chordata</taxon>
        <taxon>Craniata</taxon>
        <taxon>Vertebrata</taxon>
        <taxon>Euteleostomi</taxon>
        <taxon>Archelosauria</taxon>
        <taxon>Archosauria</taxon>
        <taxon>Dinosauria</taxon>
        <taxon>Saurischia</taxon>
        <taxon>Theropoda</taxon>
        <taxon>Coelurosauria</taxon>
        <taxon>Aves</taxon>
        <taxon>Neognathae</taxon>
        <taxon>Neoaves</taxon>
        <taxon>Telluraves</taxon>
        <taxon>Coraciimorphae</taxon>
        <taxon>Bucerotiformes</taxon>
        <taxon>Upupidae</taxon>
        <taxon>Upupa</taxon>
    </lineage>
</organism>
<dbReference type="InterPro" id="IPR013808">
    <property type="entry name" value="Transglutaminase_AS"/>
</dbReference>